<feature type="domain" description="Stealth protein CR1 conserved region 1" evidence="5">
    <location>
        <begin position="4"/>
        <end position="29"/>
    </location>
</feature>
<name>A0ABW3NA24_9BACI</name>
<evidence type="ECO:0000259" key="5">
    <source>
        <dbReference type="Pfam" id="PF17101"/>
    </source>
</evidence>
<evidence type="ECO:0000256" key="1">
    <source>
        <dbReference type="ARBA" id="ARBA00007583"/>
    </source>
</evidence>
<dbReference type="Proteomes" id="UP001597041">
    <property type="component" value="Unassembled WGS sequence"/>
</dbReference>
<feature type="domain" description="Stealth protein CR2 conserved region 2" evidence="4">
    <location>
        <begin position="38"/>
        <end position="139"/>
    </location>
</feature>
<evidence type="ECO:0000259" key="4">
    <source>
        <dbReference type="Pfam" id="PF11380"/>
    </source>
</evidence>
<evidence type="ECO:0000256" key="2">
    <source>
        <dbReference type="ARBA" id="ARBA00022679"/>
    </source>
</evidence>
<reference evidence="7" key="1">
    <citation type="journal article" date="2019" name="Int. J. Syst. Evol. Microbiol.">
        <title>The Global Catalogue of Microorganisms (GCM) 10K type strain sequencing project: providing services to taxonomists for standard genome sequencing and annotation.</title>
        <authorList>
            <consortium name="The Broad Institute Genomics Platform"/>
            <consortium name="The Broad Institute Genome Sequencing Center for Infectious Disease"/>
            <person name="Wu L."/>
            <person name="Ma J."/>
        </authorList>
    </citation>
    <scope>NUCLEOTIDE SEQUENCE [LARGE SCALE GENOMIC DNA]</scope>
    <source>
        <strain evidence="7">CCUG 56608</strain>
    </source>
</reference>
<gene>
    <name evidence="6" type="ORF">ACFQ19_00075</name>
</gene>
<comment type="similarity">
    <text evidence="1">Belongs to the stealth family.</text>
</comment>
<dbReference type="Pfam" id="PF11380">
    <property type="entry name" value="Stealth_CR2"/>
    <property type="match status" value="1"/>
</dbReference>
<accession>A0ABW3NA24</accession>
<proteinExistence type="inferred from homology"/>
<evidence type="ECO:0000256" key="3">
    <source>
        <dbReference type="ARBA" id="ARBA00023169"/>
    </source>
</evidence>
<dbReference type="Pfam" id="PF17101">
    <property type="entry name" value="Stealth_CR1"/>
    <property type="match status" value="1"/>
</dbReference>
<comment type="caution">
    <text evidence="6">The sequence shown here is derived from an EMBL/GenBank/DDBJ whole genome shotgun (WGS) entry which is preliminary data.</text>
</comment>
<dbReference type="EMBL" id="JBHTKK010000001">
    <property type="protein sequence ID" value="MFD1064407.1"/>
    <property type="molecule type" value="Genomic_DNA"/>
</dbReference>
<evidence type="ECO:0000313" key="6">
    <source>
        <dbReference type="EMBL" id="MFD1064407.1"/>
    </source>
</evidence>
<organism evidence="6 7">
    <name type="scientific">Oceanobacillus locisalsi</name>
    <dbReference type="NCBI Taxonomy" id="546107"/>
    <lineage>
        <taxon>Bacteria</taxon>
        <taxon>Bacillati</taxon>
        <taxon>Bacillota</taxon>
        <taxon>Bacilli</taxon>
        <taxon>Bacillales</taxon>
        <taxon>Bacillaceae</taxon>
        <taxon>Oceanobacillus</taxon>
    </lineage>
</organism>
<dbReference type="InterPro" id="IPR021520">
    <property type="entry name" value="Stealth_CR2"/>
</dbReference>
<dbReference type="InterPro" id="IPR047141">
    <property type="entry name" value="Stealth"/>
</dbReference>
<keyword evidence="2" id="KW-0808">Transferase</keyword>
<keyword evidence="7" id="KW-1185">Reference proteome</keyword>
<dbReference type="PANTHER" id="PTHR24045">
    <property type="match status" value="1"/>
</dbReference>
<dbReference type="PANTHER" id="PTHR24045:SF0">
    <property type="entry name" value="N-ACETYLGLUCOSAMINE-1-PHOSPHOTRANSFERASE SUBUNITS ALPHA_BETA"/>
    <property type="match status" value="1"/>
</dbReference>
<protein>
    <submittedName>
        <fullName evidence="6">Stealth CR1 domain-containing protein</fullName>
    </submittedName>
</protein>
<dbReference type="InterPro" id="IPR031358">
    <property type="entry name" value="Stealth_CR1"/>
</dbReference>
<keyword evidence="3" id="KW-0270">Exopolysaccharide synthesis</keyword>
<evidence type="ECO:0000313" key="7">
    <source>
        <dbReference type="Proteomes" id="UP001597041"/>
    </source>
</evidence>
<dbReference type="RefSeq" id="WP_379589805.1">
    <property type="nucleotide sequence ID" value="NZ_JBHTKK010000001.1"/>
</dbReference>
<sequence>MSDKIDFIIPWVDGNDPEWIKEKNKYDNKASNDSREVRYRDWDNLQYWFRGVEEFAPWVNKIHFITWGHVPEWLNVDHPKLNIVKHTDYIPEKYLPTFSSHVIELNFHRIDELAEHFVYFNDDTFIIDNVSEEDFFKNNLPRDIAVIKPIINTFRESTGAIASNNMEIINTKYNKNTAIKNNLSKWFSPSYKKHLISTVLMMPFHQFAGFLNPHLPNSYLKKTFKELWNEEDEVLDKTCQNKFRDGRDVNQWLFRYKQLVEGQFLPRSADIGRTYNLINDNSEVESSIMEKKYKIICINDNDKEVIEDIGKVKSEINNAFQKILPNKSSFEK</sequence>